<reference evidence="1" key="1">
    <citation type="submission" date="2023-10" db="EMBL/GenBank/DDBJ databases">
        <authorList>
            <person name="Rodriguez Cubillos JULIANA M."/>
            <person name="De Vega J."/>
        </authorList>
    </citation>
    <scope>NUCLEOTIDE SEQUENCE</scope>
</reference>
<organism evidence="1 2">
    <name type="scientific">Trifolium pratense</name>
    <name type="common">Red clover</name>
    <dbReference type="NCBI Taxonomy" id="57577"/>
    <lineage>
        <taxon>Eukaryota</taxon>
        <taxon>Viridiplantae</taxon>
        <taxon>Streptophyta</taxon>
        <taxon>Embryophyta</taxon>
        <taxon>Tracheophyta</taxon>
        <taxon>Spermatophyta</taxon>
        <taxon>Magnoliopsida</taxon>
        <taxon>eudicotyledons</taxon>
        <taxon>Gunneridae</taxon>
        <taxon>Pentapetalae</taxon>
        <taxon>rosids</taxon>
        <taxon>fabids</taxon>
        <taxon>Fabales</taxon>
        <taxon>Fabaceae</taxon>
        <taxon>Papilionoideae</taxon>
        <taxon>50 kb inversion clade</taxon>
        <taxon>NPAAA clade</taxon>
        <taxon>Hologalegina</taxon>
        <taxon>IRL clade</taxon>
        <taxon>Trifolieae</taxon>
        <taxon>Trifolium</taxon>
    </lineage>
</organism>
<name>A0ACB0J3Y3_TRIPR</name>
<protein>
    <submittedName>
        <fullName evidence="1">Uncharacterized protein</fullName>
    </submittedName>
</protein>
<proteinExistence type="predicted"/>
<sequence>MYYAPTLKSSLPKMASISSSLLVFFFVALMLAPQGLAIGIPRHAIYKPPTHKKAYTPCTSLNRRPCYPPKRPPPAEDHNIHF</sequence>
<keyword evidence="2" id="KW-1185">Reference proteome</keyword>
<comment type="caution">
    <text evidence="1">The sequence shown here is derived from an EMBL/GenBank/DDBJ whole genome shotgun (WGS) entry which is preliminary data.</text>
</comment>
<accession>A0ACB0J3Y3</accession>
<evidence type="ECO:0000313" key="2">
    <source>
        <dbReference type="Proteomes" id="UP001177021"/>
    </source>
</evidence>
<evidence type="ECO:0000313" key="1">
    <source>
        <dbReference type="EMBL" id="CAJ2638825.1"/>
    </source>
</evidence>
<gene>
    <name evidence="1" type="ORF">MILVUS5_LOCUS8965</name>
</gene>
<dbReference type="Proteomes" id="UP001177021">
    <property type="component" value="Unassembled WGS sequence"/>
</dbReference>
<dbReference type="EMBL" id="CASHSV030000024">
    <property type="protein sequence ID" value="CAJ2638825.1"/>
    <property type="molecule type" value="Genomic_DNA"/>
</dbReference>